<reference evidence="1 2" key="1">
    <citation type="submission" date="2015-08" db="EMBL/GenBank/DDBJ databases">
        <title>Next Generation Sequencing and Analysis of the Genome of Puccinia sorghi L Schw, the Causal Agent of Maize Common Rust.</title>
        <authorList>
            <person name="Rochi L."/>
            <person name="Burguener G."/>
            <person name="Darino M."/>
            <person name="Turjanski A."/>
            <person name="Kreff E."/>
            <person name="Dieguez M.J."/>
            <person name="Sacco F."/>
        </authorList>
    </citation>
    <scope>NUCLEOTIDE SEQUENCE [LARGE SCALE GENOMIC DNA]</scope>
    <source>
        <strain evidence="1 2">RO10H11247</strain>
    </source>
</reference>
<feature type="non-terminal residue" evidence="1">
    <location>
        <position position="1"/>
    </location>
</feature>
<dbReference type="PANTHER" id="PTHR31912">
    <property type="entry name" value="IP13529P"/>
    <property type="match status" value="1"/>
</dbReference>
<evidence type="ECO:0000313" key="1">
    <source>
        <dbReference type="EMBL" id="KNZ64495.1"/>
    </source>
</evidence>
<comment type="caution">
    <text evidence="1">The sequence shown here is derived from an EMBL/GenBank/DDBJ whole genome shotgun (WGS) entry which is preliminary data.</text>
</comment>
<dbReference type="OrthoDB" id="2791548at2759"/>
<name>A0A0L6VW53_9BASI</name>
<evidence type="ECO:0000313" key="2">
    <source>
        <dbReference type="Proteomes" id="UP000037035"/>
    </source>
</evidence>
<dbReference type="PANTHER" id="PTHR31912:SF34">
    <property type="entry name" value="NOTOCHORD-RELATED PROTEIN"/>
    <property type="match status" value="1"/>
</dbReference>
<accession>A0A0L6VW53</accession>
<dbReference type="VEuPathDB" id="FungiDB:VP01_10229g1"/>
<protein>
    <submittedName>
        <fullName evidence="1">Uncharacterized protein</fullName>
    </submittedName>
</protein>
<proteinExistence type="predicted"/>
<dbReference type="EMBL" id="LAVV01000254">
    <property type="protein sequence ID" value="KNZ64495.1"/>
    <property type="molecule type" value="Genomic_DNA"/>
</dbReference>
<dbReference type="AlphaFoldDB" id="A0A0L6VW53"/>
<sequence length="202" mass="23819">EEQIINVEYFTFEWILLKKNMTPNSFKTFFVFPTLPPKREWANTIKHTQDLWKISEEKTHDDYTSHQTEKGINDTTITNEIIELKLKSEPERLRIKEISKNPSSRLFNPFLKLNSFDGCQDTPVEFLHVFLLGILVEVEGRWSTFNTDTLNIPPVQPKFMINHCKSFHWERFLNCCSSGTFHFLPNNNTITEGYVDLIMSIR</sequence>
<gene>
    <name evidence="1" type="ORF">VP01_10229g1</name>
</gene>
<dbReference type="Proteomes" id="UP000037035">
    <property type="component" value="Unassembled WGS sequence"/>
</dbReference>
<keyword evidence="2" id="KW-1185">Reference proteome</keyword>
<organism evidence="1 2">
    <name type="scientific">Puccinia sorghi</name>
    <dbReference type="NCBI Taxonomy" id="27349"/>
    <lineage>
        <taxon>Eukaryota</taxon>
        <taxon>Fungi</taxon>
        <taxon>Dikarya</taxon>
        <taxon>Basidiomycota</taxon>
        <taxon>Pucciniomycotina</taxon>
        <taxon>Pucciniomycetes</taxon>
        <taxon>Pucciniales</taxon>
        <taxon>Pucciniaceae</taxon>
        <taxon>Puccinia</taxon>
    </lineage>
</organism>